<dbReference type="AlphaFoldDB" id="A0A1F4ZCD9"/>
<dbReference type="EMBL" id="MEXN01000003">
    <property type="protein sequence ID" value="OGD04000.1"/>
    <property type="molecule type" value="Genomic_DNA"/>
</dbReference>
<accession>A0A1F4ZCD9</accession>
<feature type="domain" description="UDP-N-acetylglucosamine 2-epimerase" evidence="2">
    <location>
        <begin position="110"/>
        <end position="345"/>
    </location>
</feature>
<comment type="similarity">
    <text evidence="1">Belongs to the UDP-N-acetylglucosamine 2-epimerase family.</text>
</comment>
<dbReference type="PANTHER" id="PTHR43174">
    <property type="entry name" value="UDP-N-ACETYLGLUCOSAMINE 2-EPIMERASE"/>
    <property type="match status" value="1"/>
</dbReference>
<dbReference type="SUPFAM" id="SSF53756">
    <property type="entry name" value="UDP-Glycosyltransferase/glycogen phosphorylase"/>
    <property type="match status" value="1"/>
</dbReference>
<dbReference type="Gene3D" id="3.40.50.2000">
    <property type="entry name" value="Glycogen Phosphorylase B"/>
    <property type="match status" value="2"/>
</dbReference>
<evidence type="ECO:0000256" key="1">
    <source>
        <dbReference type="RuleBase" id="RU003513"/>
    </source>
</evidence>
<dbReference type="InterPro" id="IPR003331">
    <property type="entry name" value="UDP_GlcNAc_Epimerase_2_dom"/>
</dbReference>
<keyword evidence="1" id="KW-0413">Isomerase</keyword>
<dbReference type="Pfam" id="PF02350">
    <property type="entry name" value="Epimerase_2"/>
    <property type="match status" value="1"/>
</dbReference>
<dbReference type="Proteomes" id="UP000177080">
    <property type="component" value="Unassembled WGS sequence"/>
</dbReference>
<dbReference type="STRING" id="1797259.A2989_01220"/>
<protein>
    <recommendedName>
        <fullName evidence="2">UDP-N-acetylglucosamine 2-epimerase domain-containing protein</fullName>
    </recommendedName>
</protein>
<comment type="caution">
    <text evidence="3">The sequence shown here is derived from an EMBL/GenBank/DDBJ whole genome shotgun (WGS) entry which is preliminary data.</text>
</comment>
<evidence type="ECO:0000313" key="4">
    <source>
        <dbReference type="Proteomes" id="UP000177080"/>
    </source>
</evidence>
<proteinExistence type="inferred from homology"/>
<dbReference type="GO" id="GO:0016853">
    <property type="term" value="F:isomerase activity"/>
    <property type="evidence" value="ECO:0007669"/>
    <property type="project" value="UniProtKB-KW"/>
</dbReference>
<organism evidence="3 4">
    <name type="scientific">Candidatus Amesbacteria bacterium RIFCSPLOWO2_01_FULL_48_25</name>
    <dbReference type="NCBI Taxonomy" id="1797259"/>
    <lineage>
        <taxon>Bacteria</taxon>
        <taxon>Candidatus Amesiibacteriota</taxon>
    </lineage>
</organism>
<dbReference type="InterPro" id="IPR029767">
    <property type="entry name" value="WecB-like"/>
</dbReference>
<sequence length="382" mass="43751">MEPNISKTNSPLNIYFFIGTTAELIRIAPIVKELNHRGISPKIITSGQVKVHFEDIRSYCKGLCSYIALREKGDKSSPVRFFFWTIKTLIRTVILLRSEFKNIDKGISFFVICGDPVSTTIGALSAFIHGLKIVHIESGDLSFNLMEPFPEEICRNINLAFADILFPPSQWAENNLQHHKKIKINTHYNTQLETFFWAMNQKTPPINQLIGKKYYILIMHRQEHVFFRKGWTKKTLKLVIENSDPNLTCVLFNYPITVSLVRSLGYGPLINSGKIIILQPVSYPTFLKLVKGSQYIATDGATNQYEAYLMGKPCLLLRDFTEQIEGIGKNVVLYKSQPKVIKEFLHNYPKYNSKPVKTKIKPSKIVVDNLFKLSALPYRIET</sequence>
<evidence type="ECO:0000259" key="2">
    <source>
        <dbReference type="Pfam" id="PF02350"/>
    </source>
</evidence>
<gene>
    <name evidence="3" type="ORF">A2989_01220</name>
</gene>
<name>A0A1F4ZCD9_9BACT</name>
<dbReference type="PANTHER" id="PTHR43174:SF3">
    <property type="entry name" value="UDP-N-ACETYLGLUCOSAMINE 2-EPIMERASE"/>
    <property type="match status" value="1"/>
</dbReference>
<evidence type="ECO:0000313" key="3">
    <source>
        <dbReference type="EMBL" id="OGD04000.1"/>
    </source>
</evidence>
<reference evidence="3 4" key="1">
    <citation type="journal article" date="2016" name="Nat. Commun.">
        <title>Thousands of microbial genomes shed light on interconnected biogeochemical processes in an aquifer system.</title>
        <authorList>
            <person name="Anantharaman K."/>
            <person name="Brown C.T."/>
            <person name="Hug L.A."/>
            <person name="Sharon I."/>
            <person name="Castelle C.J."/>
            <person name="Probst A.J."/>
            <person name="Thomas B.C."/>
            <person name="Singh A."/>
            <person name="Wilkins M.J."/>
            <person name="Karaoz U."/>
            <person name="Brodie E.L."/>
            <person name="Williams K.H."/>
            <person name="Hubbard S.S."/>
            <person name="Banfield J.F."/>
        </authorList>
    </citation>
    <scope>NUCLEOTIDE SEQUENCE [LARGE SCALE GENOMIC DNA]</scope>
</reference>